<feature type="repeat" description="TPR" evidence="3">
    <location>
        <begin position="66"/>
        <end position="99"/>
    </location>
</feature>
<name>K9XW19_STAC7</name>
<dbReference type="HOGENOM" id="CLU_257522_0_0_3"/>
<dbReference type="RefSeq" id="WP_015193932.1">
    <property type="nucleotide sequence ID" value="NC_019748.1"/>
</dbReference>
<reference evidence="6" key="1">
    <citation type="journal article" date="2013" name="Proc. Natl. Acad. Sci. U.S.A.">
        <title>Improving the coverage of the cyanobacterial phylum using diversity-driven genome sequencing.</title>
        <authorList>
            <person name="Shih P.M."/>
            <person name="Wu D."/>
            <person name="Latifi A."/>
            <person name="Axen S.D."/>
            <person name="Fewer D.P."/>
            <person name="Talla E."/>
            <person name="Calteau A."/>
            <person name="Cai F."/>
            <person name="Tandeau de Marsac N."/>
            <person name="Rippka R."/>
            <person name="Herdman M."/>
            <person name="Sivonen K."/>
            <person name="Coursin T."/>
            <person name="Laurent T."/>
            <person name="Goodwin L."/>
            <person name="Nolan M."/>
            <person name="Davenport K.W."/>
            <person name="Han C.S."/>
            <person name="Rubin E.M."/>
            <person name="Eisen J.A."/>
            <person name="Woyke T."/>
            <person name="Gugger M."/>
            <person name="Kerfeld C.A."/>
        </authorList>
    </citation>
    <scope>NUCLEOTIDE SEQUENCE [LARGE SCALE GENOMIC DNA]</scope>
    <source>
        <strain evidence="6">ATCC 29371 / PCC 7437</strain>
    </source>
</reference>
<keyword evidence="2 3" id="KW-0802">TPR repeat</keyword>
<protein>
    <submittedName>
        <fullName evidence="5">Glycosyl transferase family 2</fullName>
    </submittedName>
</protein>
<dbReference type="InterPro" id="IPR019734">
    <property type="entry name" value="TPR_rpt"/>
</dbReference>
<dbReference type="InterPro" id="IPR006597">
    <property type="entry name" value="Sel1-like"/>
</dbReference>
<feature type="repeat" description="TPR" evidence="3">
    <location>
        <begin position="205"/>
        <end position="238"/>
    </location>
</feature>
<keyword evidence="1" id="KW-0677">Repeat</keyword>
<dbReference type="KEGG" id="scs:Sta7437_2739"/>
<evidence type="ECO:0000313" key="5">
    <source>
        <dbReference type="EMBL" id="AFZ36264.1"/>
    </source>
</evidence>
<dbReference type="PROSITE" id="PS50293">
    <property type="entry name" value="TPR_REGION"/>
    <property type="match status" value="5"/>
</dbReference>
<evidence type="ECO:0000259" key="4">
    <source>
        <dbReference type="Pfam" id="PF00535"/>
    </source>
</evidence>
<dbReference type="SMART" id="SM00671">
    <property type="entry name" value="SEL1"/>
    <property type="match status" value="5"/>
</dbReference>
<dbReference type="EMBL" id="CP003653">
    <property type="protein sequence ID" value="AFZ36264.1"/>
    <property type="molecule type" value="Genomic_DNA"/>
</dbReference>
<dbReference type="Pfam" id="PF07719">
    <property type="entry name" value="TPR_2"/>
    <property type="match status" value="1"/>
</dbReference>
<dbReference type="Gene3D" id="3.90.550.10">
    <property type="entry name" value="Spore Coat Polysaccharide Biosynthesis Protein SpsA, Chain A"/>
    <property type="match status" value="1"/>
</dbReference>
<feature type="repeat" description="TPR" evidence="3">
    <location>
        <begin position="383"/>
        <end position="416"/>
    </location>
</feature>
<dbReference type="GO" id="GO:0006493">
    <property type="term" value="P:protein O-linked glycosylation"/>
    <property type="evidence" value="ECO:0007669"/>
    <property type="project" value="InterPro"/>
</dbReference>
<dbReference type="Pfam" id="PF13692">
    <property type="entry name" value="Glyco_trans_1_4"/>
    <property type="match status" value="1"/>
</dbReference>
<dbReference type="STRING" id="111780.Sta7437_2739"/>
<gene>
    <name evidence="5" type="ordered locus">Sta7437_2739</name>
</gene>
<feature type="repeat" description="TPR" evidence="3">
    <location>
        <begin position="637"/>
        <end position="670"/>
    </location>
</feature>
<dbReference type="Pfam" id="PF13181">
    <property type="entry name" value="TPR_8"/>
    <property type="match status" value="1"/>
</dbReference>
<dbReference type="InterPro" id="IPR037919">
    <property type="entry name" value="OGT"/>
</dbReference>
<dbReference type="InterPro" id="IPR011990">
    <property type="entry name" value="TPR-like_helical_dom_sf"/>
</dbReference>
<dbReference type="SUPFAM" id="SSF53448">
    <property type="entry name" value="Nucleotide-diphospho-sugar transferases"/>
    <property type="match status" value="1"/>
</dbReference>
<dbReference type="SUPFAM" id="SSF53756">
    <property type="entry name" value="UDP-Glycosyltransferase/glycogen phosphorylase"/>
    <property type="match status" value="1"/>
</dbReference>
<keyword evidence="6" id="KW-1185">Reference proteome</keyword>
<dbReference type="Pfam" id="PF00535">
    <property type="entry name" value="Glycos_transf_2"/>
    <property type="match status" value="1"/>
</dbReference>
<dbReference type="Gene3D" id="1.25.40.10">
    <property type="entry name" value="Tetratricopeptide repeat domain"/>
    <property type="match status" value="7"/>
</dbReference>
<sequence>MKSQQIESPNEDKQPEFIQLPTPSFSWQHFTPPYQQIAAYQSSQTALAQLAITANTQILMPKLEVAQIYLEQAIIYWENQQWDQVIKACENALKINPTIVEAYKLLGNAYQRIGNITEAIGCYAKALELRPDLAEIYANLGTLYAGTQQWESALNYYQKALVFKPDFPGVYKHLAKVWQNLGNPDKVKEYNQLAIQLQAKPDLAFQQHFQLGEQLLKIGKFQEALHQYFRAIELVPTSIEAHQKLAITLEQMGEWQQASKYYQRVLELKNNPIEQKFLTPHHSPEQLQISPANNPDSKLQQYLQKAAQNPNSAEAQANVASIYAKEKQWQKAVAHYQKAIQLNPNFAGAYRNLARALTQSGKEDKAISFWLRAIQLEPQKIKAEEYLQLGNQFLKQRKSDQALALYRQAIQLQPSLGEPYLRLGELLNSAGQKQQALNCYQQGLKNSPNYAPLHYQIAQTYAEQQQWQKANAHYQAAIQLEPNYWEAYHYWGEALTKQQKWHEAISAYRHATEINSDFSWSHNNLGYALIQIEQWQAAGDALRQAVKLNPEFAWSHYNLGEACSKLKLWNEAITAYQSVVALNSDLPNIQNKLGNALYQRMQSDRELALQCYRQAIAQNPDEPHNYHQAIAIDKYNSELYISLGTALVKQEKLDEAIIAYQMAMQIQPRNLEASIRLDNTLLKKNPQTDVKKVLESLVNVVAQPTTTKSVVVLPKSNCPTVSIIIPVYNQLQYTLQCLQALVQNIQATTLVEIIVINDCSQDNTQETLSSIEGLTLVDNNQNLGFIHSCNKGAAVANGEYLYFLNNDTEIRPNCIESLIDVFLQDEHVGAVGSKLVYPQGSLQEAGGIIWQDASGWNYGRNDNPHDPQYNYLREVDYCSGASLMVKKATFEALKGFERDFAPAYYEDTDLCFAIRHRLGLKVMYQPKSEVVHYEGITSGTSTNSGTKKYQVINAAKFKQKWQSVLATELYQPNQGAENVPQTARKYSGQKTILVIDTYMPCYDKESGSKRLFHLLAIFKELNYHVIFAADNGVKDEPYTSILQNLQIEVLYTQDGYGIIPEEQIKARLPLINFAWICRPELNEKYIPIIRQQPNLKIIYDTIDLHYLRMKRAWELFPEKDPQAATEWINMQARELTISHQADVTITVTSVEKNILQQQGVSNVAVIPNLHTPYLGETKDFHSRENILFIGSYTHPPNVDAVLWLCEEIMPLVWAKIPNVKVTLLGSNPTPEVKQLECDRIIVTGYISDVSSYFLSHRVFVSPLRYGAGMKGKIGQSLEYALPVISTSVGIEGMNLIHEENILEANNTEEFADQVLRLYQDEKIWNYLATKSQEALIPYSCEVVKASLKKFLIN</sequence>
<dbReference type="SMART" id="SM00028">
    <property type="entry name" value="TPR"/>
    <property type="match status" value="16"/>
</dbReference>
<dbReference type="eggNOG" id="COG0438">
    <property type="taxonomic scope" value="Bacteria"/>
</dbReference>
<evidence type="ECO:0000256" key="2">
    <source>
        <dbReference type="ARBA" id="ARBA00022803"/>
    </source>
</evidence>
<feature type="repeat" description="TPR" evidence="3">
    <location>
        <begin position="451"/>
        <end position="484"/>
    </location>
</feature>
<feature type="repeat" description="TPR" evidence="3">
    <location>
        <begin position="239"/>
        <end position="272"/>
    </location>
</feature>
<dbReference type="Pfam" id="PF13432">
    <property type="entry name" value="TPR_16"/>
    <property type="match status" value="1"/>
</dbReference>
<keyword evidence="5" id="KW-0808">Transferase</keyword>
<feature type="repeat" description="TPR" evidence="3">
    <location>
        <begin position="100"/>
        <end position="133"/>
    </location>
</feature>
<dbReference type="eggNOG" id="COG0457">
    <property type="taxonomic scope" value="Bacteria"/>
</dbReference>
<dbReference type="eggNOG" id="COG1216">
    <property type="taxonomic scope" value="Bacteria"/>
</dbReference>
<feature type="repeat" description="TPR" evidence="3">
    <location>
        <begin position="519"/>
        <end position="552"/>
    </location>
</feature>
<dbReference type="InterPro" id="IPR013105">
    <property type="entry name" value="TPR_2"/>
</dbReference>
<dbReference type="PANTHER" id="PTHR44366">
    <property type="entry name" value="UDP-N-ACETYLGLUCOSAMINE--PEPTIDE N-ACETYLGLUCOSAMINYLTRANSFERASE 110 KDA SUBUNIT"/>
    <property type="match status" value="1"/>
</dbReference>
<dbReference type="PATRIC" id="fig|111780.3.peg.2852"/>
<dbReference type="SUPFAM" id="SSF48452">
    <property type="entry name" value="TPR-like"/>
    <property type="match status" value="3"/>
</dbReference>
<dbReference type="Pfam" id="PF13424">
    <property type="entry name" value="TPR_12"/>
    <property type="match status" value="1"/>
</dbReference>
<dbReference type="Pfam" id="PF13176">
    <property type="entry name" value="TPR_7"/>
    <property type="match status" value="1"/>
</dbReference>
<feature type="repeat" description="TPR" evidence="3">
    <location>
        <begin position="417"/>
        <end position="450"/>
    </location>
</feature>
<dbReference type="CDD" id="cd04186">
    <property type="entry name" value="GT_2_like_c"/>
    <property type="match status" value="1"/>
</dbReference>
<dbReference type="PANTHER" id="PTHR44366:SF1">
    <property type="entry name" value="UDP-N-ACETYLGLUCOSAMINE--PEPTIDE N-ACETYLGLUCOSAMINYLTRANSFERASE 110 KDA SUBUNIT"/>
    <property type="match status" value="1"/>
</dbReference>
<evidence type="ECO:0000256" key="3">
    <source>
        <dbReference type="PROSITE-ProRule" id="PRU00339"/>
    </source>
</evidence>
<feature type="domain" description="Glycosyltransferase 2-like" evidence="4">
    <location>
        <begin position="722"/>
        <end position="850"/>
    </location>
</feature>
<dbReference type="Gene3D" id="3.40.50.2000">
    <property type="entry name" value="Glycogen Phosphorylase B"/>
    <property type="match status" value="1"/>
</dbReference>
<organism evidence="5 6">
    <name type="scientific">Stanieria cyanosphaera (strain ATCC 29371 / PCC 7437)</name>
    <dbReference type="NCBI Taxonomy" id="111780"/>
    <lineage>
        <taxon>Bacteria</taxon>
        <taxon>Bacillati</taxon>
        <taxon>Cyanobacteriota</taxon>
        <taxon>Cyanophyceae</taxon>
        <taxon>Pleurocapsales</taxon>
        <taxon>Dermocarpellaceae</taxon>
        <taxon>Stanieria</taxon>
    </lineage>
</organism>
<dbReference type="InterPro" id="IPR001173">
    <property type="entry name" value="Glyco_trans_2-like"/>
</dbReference>
<feature type="repeat" description="TPR" evidence="3">
    <location>
        <begin position="347"/>
        <end position="380"/>
    </location>
</feature>
<feature type="repeat" description="TPR" evidence="3">
    <location>
        <begin position="134"/>
        <end position="167"/>
    </location>
</feature>
<accession>K9XW19</accession>
<feature type="repeat" description="TPR" evidence="3">
    <location>
        <begin position="313"/>
        <end position="346"/>
    </location>
</feature>
<dbReference type="Proteomes" id="UP000010473">
    <property type="component" value="Chromosome"/>
</dbReference>
<dbReference type="Pfam" id="PF13414">
    <property type="entry name" value="TPR_11"/>
    <property type="match status" value="3"/>
</dbReference>
<proteinExistence type="predicted"/>
<dbReference type="InterPro" id="IPR029044">
    <property type="entry name" value="Nucleotide-diphossugar_trans"/>
</dbReference>
<dbReference type="PROSITE" id="PS50005">
    <property type="entry name" value="TPR"/>
    <property type="match status" value="12"/>
</dbReference>
<dbReference type="GO" id="GO:0097363">
    <property type="term" value="F:protein O-acetylglucosaminyltransferase activity"/>
    <property type="evidence" value="ECO:0007669"/>
    <property type="project" value="TreeGrafter"/>
</dbReference>
<evidence type="ECO:0000256" key="1">
    <source>
        <dbReference type="ARBA" id="ARBA00022737"/>
    </source>
</evidence>
<evidence type="ECO:0000313" key="6">
    <source>
        <dbReference type="Proteomes" id="UP000010473"/>
    </source>
</evidence>